<dbReference type="CDD" id="cd01948">
    <property type="entry name" value="EAL"/>
    <property type="match status" value="1"/>
</dbReference>
<sequence>MNKKHVKIMTVDDDEFMRRLISRLLNKLGYVMIKEVTGGQEAVDVLRALKTPPDVMILDLKMPDMDGIEVVRHLVELGFVGQLILLSGEDERLLRTAQNLVHAHNIPVLGYLTKPVDDRELGLLMDKLLSQAPARLARNNQSVTAEELRDAITRNELFNEYQPVVSLVDGELASLEVLVRWQHPDKGRVMPDQFIYLAEEQGLIDDLTRWVIAEALQQSLRWQKAGIHCALSVNLSMENLEQLSFTDWLLKALEDADLKPWDLILEITESRPMRRPEIVLDNLTRLRLKGFKLAVDDFGTGHASLAQIRDIPFDQFKLDRSFVHAAGKERRIRVMFESAMGLAKELGLEITAEGVEDEEDWHFLRQHDCHKAQGYFIARPLGADKVGDWLNHWGGETRKALFPHLNASAIHESTPGKTTAAARGPVLIVEDNDFQRKVQARILREEGFEPHMAASAQEALDALRELRPSLILIDIEMPGMNGLDLLRRLRGTRVFARTPVLVISGVNTKTVVQDSMSAGATGFMVKPYNRETLIERVNRAMT</sequence>
<dbReference type="GO" id="GO:0000160">
    <property type="term" value="P:phosphorelay signal transduction system"/>
    <property type="evidence" value="ECO:0007669"/>
    <property type="project" value="InterPro"/>
</dbReference>
<evidence type="ECO:0000256" key="1">
    <source>
        <dbReference type="PROSITE-ProRule" id="PRU00169"/>
    </source>
</evidence>
<dbReference type="InterPro" id="IPR001789">
    <property type="entry name" value="Sig_transdc_resp-reg_receiver"/>
</dbReference>
<dbReference type="PROSITE" id="PS50883">
    <property type="entry name" value="EAL"/>
    <property type="match status" value="1"/>
</dbReference>
<dbReference type="PANTHER" id="PTHR33121:SF79">
    <property type="entry name" value="CYCLIC DI-GMP PHOSPHODIESTERASE PDED-RELATED"/>
    <property type="match status" value="1"/>
</dbReference>
<name>A0A3N1NZT0_9GAMM</name>
<comment type="caution">
    <text evidence="4">The sequence shown here is derived from an EMBL/GenBank/DDBJ whole genome shotgun (WGS) entry which is preliminary data.</text>
</comment>
<dbReference type="CDD" id="cd00156">
    <property type="entry name" value="REC"/>
    <property type="match status" value="1"/>
</dbReference>
<dbReference type="SUPFAM" id="SSF141868">
    <property type="entry name" value="EAL domain-like"/>
    <property type="match status" value="1"/>
</dbReference>
<dbReference type="GO" id="GO:0071111">
    <property type="term" value="F:cyclic-guanylate-specific phosphodiesterase activity"/>
    <property type="evidence" value="ECO:0007669"/>
    <property type="project" value="InterPro"/>
</dbReference>
<keyword evidence="5" id="KW-1185">Reference proteome</keyword>
<organism evidence="4 5">
    <name type="scientific">Marinimicrobium koreense</name>
    <dbReference type="NCBI Taxonomy" id="306545"/>
    <lineage>
        <taxon>Bacteria</taxon>
        <taxon>Pseudomonadati</taxon>
        <taxon>Pseudomonadota</taxon>
        <taxon>Gammaproteobacteria</taxon>
        <taxon>Cellvibrionales</taxon>
        <taxon>Cellvibrionaceae</taxon>
        <taxon>Marinimicrobium</taxon>
    </lineage>
</organism>
<reference evidence="4 5" key="1">
    <citation type="submission" date="2018-11" db="EMBL/GenBank/DDBJ databases">
        <title>Genomic Encyclopedia of Type Strains, Phase IV (KMG-IV): sequencing the most valuable type-strain genomes for metagenomic binning, comparative biology and taxonomic classification.</title>
        <authorList>
            <person name="Goeker M."/>
        </authorList>
    </citation>
    <scope>NUCLEOTIDE SEQUENCE [LARGE SCALE GENOMIC DNA]</scope>
    <source>
        <strain evidence="4 5">DSM 16974</strain>
    </source>
</reference>
<dbReference type="RefSeq" id="WP_170162835.1">
    <property type="nucleotide sequence ID" value="NZ_RJUK01000001.1"/>
</dbReference>
<dbReference type="Pfam" id="PF00072">
    <property type="entry name" value="Response_reg"/>
    <property type="match status" value="2"/>
</dbReference>
<dbReference type="Proteomes" id="UP000273643">
    <property type="component" value="Unassembled WGS sequence"/>
</dbReference>
<dbReference type="SMART" id="SM00052">
    <property type="entry name" value="EAL"/>
    <property type="match status" value="1"/>
</dbReference>
<proteinExistence type="predicted"/>
<dbReference type="SMART" id="SM00448">
    <property type="entry name" value="REC"/>
    <property type="match status" value="2"/>
</dbReference>
<evidence type="ECO:0000259" key="3">
    <source>
        <dbReference type="PROSITE" id="PS50883"/>
    </source>
</evidence>
<feature type="modified residue" description="4-aspartylphosphate" evidence="1">
    <location>
        <position position="59"/>
    </location>
</feature>
<dbReference type="Gene3D" id="3.40.50.2300">
    <property type="match status" value="2"/>
</dbReference>
<dbReference type="InterPro" id="IPR011006">
    <property type="entry name" value="CheY-like_superfamily"/>
</dbReference>
<keyword evidence="1" id="KW-0597">Phosphoprotein</keyword>
<dbReference type="Pfam" id="PF00563">
    <property type="entry name" value="EAL"/>
    <property type="match status" value="1"/>
</dbReference>
<feature type="domain" description="Response regulatory" evidence="2">
    <location>
        <begin position="425"/>
        <end position="541"/>
    </location>
</feature>
<dbReference type="PROSITE" id="PS50110">
    <property type="entry name" value="RESPONSE_REGULATORY"/>
    <property type="match status" value="2"/>
</dbReference>
<dbReference type="InterPro" id="IPR050706">
    <property type="entry name" value="Cyclic-di-GMP_PDE-like"/>
</dbReference>
<evidence type="ECO:0000313" key="5">
    <source>
        <dbReference type="Proteomes" id="UP000273643"/>
    </source>
</evidence>
<dbReference type="AlphaFoldDB" id="A0A3N1NZT0"/>
<accession>A0A3N1NZT0</accession>
<dbReference type="InterPro" id="IPR001633">
    <property type="entry name" value="EAL_dom"/>
</dbReference>
<dbReference type="InterPro" id="IPR035919">
    <property type="entry name" value="EAL_sf"/>
</dbReference>
<dbReference type="EMBL" id="RJUK01000001">
    <property type="protein sequence ID" value="ROQ19940.1"/>
    <property type="molecule type" value="Genomic_DNA"/>
</dbReference>
<feature type="domain" description="EAL" evidence="3">
    <location>
        <begin position="141"/>
        <end position="394"/>
    </location>
</feature>
<gene>
    <name evidence="4" type="ORF">EDC38_0531</name>
</gene>
<dbReference type="SUPFAM" id="SSF52172">
    <property type="entry name" value="CheY-like"/>
    <property type="match status" value="2"/>
</dbReference>
<dbReference type="Gene3D" id="3.20.20.450">
    <property type="entry name" value="EAL domain"/>
    <property type="match status" value="1"/>
</dbReference>
<feature type="modified residue" description="4-aspartylphosphate" evidence="1">
    <location>
        <position position="474"/>
    </location>
</feature>
<evidence type="ECO:0000259" key="2">
    <source>
        <dbReference type="PROSITE" id="PS50110"/>
    </source>
</evidence>
<evidence type="ECO:0000313" key="4">
    <source>
        <dbReference type="EMBL" id="ROQ19940.1"/>
    </source>
</evidence>
<protein>
    <submittedName>
        <fullName evidence="4">EAL domain-containing protein (Putative c-di-GMP-specific phosphodiesterase class I)</fullName>
    </submittedName>
</protein>
<feature type="domain" description="Response regulatory" evidence="2">
    <location>
        <begin position="7"/>
        <end position="129"/>
    </location>
</feature>
<dbReference type="PANTHER" id="PTHR33121">
    <property type="entry name" value="CYCLIC DI-GMP PHOSPHODIESTERASE PDEF"/>
    <property type="match status" value="1"/>
</dbReference>